<evidence type="ECO:0000313" key="9">
    <source>
        <dbReference type="EMBL" id="MCK8485597.1"/>
    </source>
</evidence>
<comment type="caution">
    <text evidence="9">The sequence shown here is derived from an EMBL/GenBank/DDBJ whole genome shotgun (WGS) entry which is preliminary data.</text>
</comment>
<feature type="transmembrane region" description="Helical" evidence="7">
    <location>
        <begin position="303"/>
        <end position="323"/>
    </location>
</feature>
<dbReference type="PROSITE" id="PS50885">
    <property type="entry name" value="HAMP"/>
    <property type="match status" value="1"/>
</dbReference>
<evidence type="ECO:0000256" key="5">
    <source>
        <dbReference type="ARBA" id="ARBA00022777"/>
    </source>
</evidence>
<dbReference type="AlphaFoldDB" id="A0A9X2BMW7"/>
<evidence type="ECO:0000256" key="2">
    <source>
        <dbReference type="ARBA" id="ARBA00022475"/>
    </source>
</evidence>
<dbReference type="InterPro" id="IPR010559">
    <property type="entry name" value="Sig_transdc_His_kin_internal"/>
</dbReference>
<keyword evidence="6 7" id="KW-0472">Membrane</keyword>
<dbReference type="SMART" id="SM00304">
    <property type="entry name" value="HAMP"/>
    <property type="match status" value="1"/>
</dbReference>
<accession>A0A9X2BMW7</accession>
<dbReference type="InterPro" id="IPR050640">
    <property type="entry name" value="Bact_2-comp_sensor_kinase"/>
</dbReference>
<dbReference type="Pfam" id="PF06580">
    <property type="entry name" value="His_kinase"/>
    <property type="match status" value="1"/>
</dbReference>
<evidence type="ECO:0000256" key="1">
    <source>
        <dbReference type="ARBA" id="ARBA00004651"/>
    </source>
</evidence>
<dbReference type="Pfam" id="PF00672">
    <property type="entry name" value="HAMP"/>
    <property type="match status" value="1"/>
</dbReference>
<dbReference type="GO" id="GO:0000155">
    <property type="term" value="F:phosphorelay sensor kinase activity"/>
    <property type="evidence" value="ECO:0007669"/>
    <property type="project" value="InterPro"/>
</dbReference>
<evidence type="ECO:0000313" key="10">
    <source>
        <dbReference type="Proteomes" id="UP001139534"/>
    </source>
</evidence>
<evidence type="ECO:0000256" key="3">
    <source>
        <dbReference type="ARBA" id="ARBA00022553"/>
    </source>
</evidence>
<name>A0A9X2BMW7_9BACL</name>
<evidence type="ECO:0000256" key="7">
    <source>
        <dbReference type="SAM" id="Phobius"/>
    </source>
</evidence>
<reference evidence="9" key="1">
    <citation type="submission" date="2022-04" db="EMBL/GenBank/DDBJ databases">
        <authorList>
            <person name="Seo M.-J."/>
        </authorList>
    </citation>
    <scope>NUCLEOTIDE SEQUENCE</scope>
    <source>
        <strain evidence="9">MBLB2552</strain>
    </source>
</reference>
<dbReference type="InterPro" id="IPR036890">
    <property type="entry name" value="HATPase_C_sf"/>
</dbReference>
<dbReference type="InterPro" id="IPR003660">
    <property type="entry name" value="HAMP_dom"/>
</dbReference>
<dbReference type="SUPFAM" id="SSF158472">
    <property type="entry name" value="HAMP domain-like"/>
    <property type="match status" value="1"/>
</dbReference>
<dbReference type="RefSeq" id="WP_248549858.1">
    <property type="nucleotide sequence ID" value="NZ_JALPRK010000001.1"/>
</dbReference>
<keyword evidence="7" id="KW-1133">Transmembrane helix</keyword>
<keyword evidence="10" id="KW-1185">Reference proteome</keyword>
<gene>
    <name evidence="9" type="ORF">M0651_00230</name>
</gene>
<dbReference type="CDD" id="cd06225">
    <property type="entry name" value="HAMP"/>
    <property type="match status" value="1"/>
</dbReference>
<comment type="subcellular location">
    <subcellularLocation>
        <location evidence="1">Cell membrane</location>
        <topology evidence="1">Multi-pass membrane protein</topology>
    </subcellularLocation>
</comment>
<keyword evidence="4" id="KW-0808">Transferase</keyword>
<evidence type="ECO:0000256" key="4">
    <source>
        <dbReference type="ARBA" id="ARBA00022679"/>
    </source>
</evidence>
<keyword evidence="3" id="KW-0597">Phosphoprotein</keyword>
<sequence>MFRRWFIRNSSVQNKFLISTLFLILIPLGLFGIVSFQVSKQSIESQVNQLNLRTLGQISEKTDMLIDDIISVSNTFYLNTEVTHGFSTHFTPNSYEEAQIRSAFDRLLTNSIYSFGNIKYDVTLLGLNGFKLSTNPQYHSIRLQDIVEQDWYRTATEAKGRILWITEPIPGLGPAGTADHSVYAVRVSNLFESWAPIGLVIIRIDEKTLRNLYAGSLDENQEIIIVNDGQVVSSNERFMENVDLNNRPYYKKIDHYDSGYFVDRELGTEQLISFQTIGKTNWKLVSYTPTRTVLASINRIQTIVMVVFAVVALLSFAASYYMARRLAIPIKRLHKDFGRVEEGDLSVRSPVYGEDEIGMLTRKFNQMVAKLNELMHDVTREQQNKRQAEIQALQSQINPHFLYNTLASIRFMLYKHKPETIDEVIVALVRLLKQSISKPDEWIPIEEELGILKNYLFIQQIRQGNRLDIQYEIDEAILAYRTIKLILQPIVENAIFHGIEPKRDKGTIRIRGYLEGADVLFEITDDGIGMDAGTLANFGSRAADEETAHGGGLRNVHERIQLHFGGKYGLALAAGEQGGTRVKIRIPAFYHLEEAKQR</sequence>
<dbReference type="Pfam" id="PF02518">
    <property type="entry name" value="HATPase_c"/>
    <property type="match status" value="1"/>
</dbReference>
<organism evidence="9 10">
    <name type="scientific">Paenibacillus mellifer</name>
    <dbReference type="NCBI Taxonomy" id="2937794"/>
    <lineage>
        <taxon>Bacteria</taxon>
        <taxon>Bacillati</taxon>
        <taxon>Bacillota</taxon>
        <taxon>Bacilli</taxon>
        <taxon>Bacillales</taxon>
        <taxon>Paenibacillaceae</taxon>
        <taxon>Paenibacillus</taxon>
    </lineage>
</organism>
<dbReference type="Gene3D" id="3.30.565.10">
    <property type="entry name" value="Histidine kinase-like ATPase, C-terminal domain"/>
    <property type="match status" value="1"/>
</dbReference>
<evidence type="ECO:0000259" key="8">
    <source>
        <dbReference type="PROSITE" id="PS50885"/>
    </source>
</evidence>
<dbReference type="PANTHER" id="PTHR34220:SF7">
    <property type="entry name" value="SENSOR HISTIDINE KINASE YPDA"/>
    <property type="match status" value="1"/>
</dbReference>
<keyword evidence="7" id="KW-0812">Transmembrane</keyword>
<proteinExistence type="predicted"/>
<protein>
    <submittedName>
        <fullName evidence="9">Sensor histidine kinase</fullName>
    </submittedName>
</protein>
<dbReference type="CDD" id="cd18774">
    <property type="entry name" value="PDC2_HK_sensor"/>
    <property type="match status" value="1"/>
</dbReference>
<dbReference type="Gene3D" id="6.10.340.10">
    <property type="match status" value="1"/>
</dbReference>
<keyword evidence="2" id="KW-1003">Cell membrane</keyword>
<dbReference type="SMART" id="SM00387">
    <property type="entry name" value="HATPase_c"/>
    <property type="match status" value="1"/>
</dbReference>
<dbReference type="PANTHER" id="PTHR34220">
    <property type="entry name" value="SENSOR HISTIDINE KINASE YPDA"/>
    <property type="match status" value="1"/>
</dbReference>
<dbReference type="InterPro" id="IPR003594">
    <property type="entry name" value="HATPase_dom"/>
</dbReference>
<dbReference type="GO" id="GO:0005886">
    <property type="term" value="C:plasma membrane"/>
    <property type="evidence" value="ECO:0007669"/>
    <property type="project" value="UniProtKB-SubCell"/>
</dbReference>
<keyword evidence="5 9" id="KW-0418">Kinase</keyword>
<feature type="domain" description="HAMP" evidence="8">
    <location>
        <begin position="324"/>
        <end position="376"/>
    </location>
</feature>
<dbReference type="SUPFAM" id="SSF55874">
    <property type="entry name" value="ATPase domain of HSP90 chaperone/DNA topoisomerase II/histidine kinase"/>
    <property type="match status" value="1"/>
</dbReference>
<dbReference type="EMBL" id="JALPRK010000001">
    <property type="protein sequence ID" value="MCK8485597.1"/>
    <property type="molecule type" value="Genomic_DNA"/>
</dbReference>
<evidence type="ECO:0000256" key="6">
    <source>
        <dbReference type="ARBA" id="ARBA00023136"/>
    </source>
</evidence>
<dbReference type="Proteomes" id="UP001139534">
    <property type="component" value="Unassembled WGS sequence"/>
</dbReference>